<evidence type="ECO:0000313" key="2">
    <source>
        <dbReference type="Proteomes" id="UP000291343"/>
    </source>
</evidence>
<gene>
    <name evidence="1" type="ORF">LSTR_LSTR003313</name>
</gene>
<name>A0A482X500_LAOST</name>
<comment type="caution">
    <text evidence="1">The sequence shown here is derived from an EMBL/GenBank/DDBJ whole genome shotgun (WGS) entry which is preliminary data.</text>
</comment>
<dbReference type="Proteomes" id="UP000291343">
    <property type="component" value="Unassembled WGS sequence"/>
</dbReference>
<keyword evidence="2" id="KW-1185">Reference proteome</keyword>
<evidence type="ECO:0000313" key="1">
    <source>
        <dbReference type="EMBL" id="RZF40803.1"/>
    </source>
</evidence>
<proteinExistence type="predicted"/>
<sequence>MRTATLPIRAQAGIRLKGIDGRGHEDFSATATHQFHSTTLFGLQDSHTGMHARSREPLSSAVDCRLVSRPYWFLPSELSWLTHPSQAPPFRPGA</sequence>
<organism evidence="1 2">
    <name type="scientific">Laodelphax striatellus</name>
    <name type="common">Small brown planthopper</name>
    <name type="synonym">Delphax striatella</name>
    <dbReference type="NCBI Taxonomy" id="195883"/>
    <lineage>
        <taxon>Eukaryota</taxon>
        <taxon>Metazoa</taxon>
        <taxon>Ecdysozoa</taxon>
        <taxon>Arthropoda</taxon>
        <taxon>Hexapoda</taxon>
        <taxon>Insecta</taxon>
        <taxon>Pterygota</taxon>
        <taxon>Neoptera</taxon>
        <taxon>Paraneoptera</taxon>
        <taxon>Hemiptera</taxon>
        <taxon>Auchenorrhyncha</taxon>
        <taxon>Fulgoroidea</taxon>
        <taxon>Delphacidae</taxon>
        <taxon>Criomorphinae</taxon>
        <taxon>Laodelphax</taxon>
    </lineage>
</organism>
<protein>
    <submittedName>
        <fullName evidence="1">Uncharacterized protein</fullName>
    </submittedName>
</protein>
<dbReference type="InParanoid" id="A0A482X500"/>
<dbReference type="AlphaFoldDB" id="A0A482X500"/>
<accession>A0A482X500</accession>
<dbReference type="EMBL" id="QKKF02017590">
    <property type="protein sequence ID" value="RZF40803.1"/>
    <property type="molecule type" value="Genomic_DNA"/>
</dbReference>
<reference evidence="1 2" key="1">
    <citation type="journal article" date="2017" name="Gigascience">
        <title>Genome sequence of the small brown planthopper, Laodelphax striatellus.</title>
        <authorList>
            <person name="Zhu J."/>
            <person name="Jiang F."/>
            <person name="Wang X."/>
            <person name="Yang P."/>
            <person name="Bao Y."/>
            <person name="Zhao W."/>
            <person name="Wang W."/>
            <person name="Lu H."/>
            <person name="Wang Q."/>
            <person name="Cui N."/>
            <person name="Li J."/>
            <person name="Chen X."/>
            <person name="Luo L."/>
            <person name="Yu J."/>
            <person name="Kang L."/>
            <person name="Cui F."/>
        </authorList>
    </citation>
    <scope>NUCLEOTIDE SEQUENCE [LARGE SCALE GENOMIC DNA]</scope>
    <source>
        <strain evidence="1">Lst14</strain>
    </source>
</reference>